<feature type="region of interest" description="Disordered" evidence="1">
    <location>
        <begin position="81"/>
        <end position="105"/>
    </location>
</feature>
<evidence type="ECO:0000313" key="3">
    <source>
        <dbReference type="Proteomes" id="UP000481861"/>
    </source>
</evidence>
<organism evidence="2 3">
    <name type="scientific">Massariosphaeria phaeospora</name>
    <dbReference type="NCBI Taxonomy" id="100035"/>
    <lineage>
        <taxon>Eukaryota</taxon>
        <taxon>Fungi</taxon>
        <taxon>Dikarya</taxon>
        <taxon>Ascomycota</taxon>
        <taxon>Pezizomycotina</taxon>
        <taxon>Dothideomycetes</taxon>
        <taxon>Pleosporomycetidae</taxon>
        <taxon>Pleosporales</taxon>
        <taxon>Pleosporales incertae sedis</taxon>
        <taxon>Massariosphaeria</taxon>
    </lineage>
</organism>
<evidence type="ECO:0000313" key="2">
    <source>
        <dbReference type="EMBL" id="KAF2869956.1"/>
    </source>
</evidence>
<feature type="region of interest" description="Disordered" evidence="1">
    <location>
        <begin position="40"/>
        <end position="65"/>
    </location>
</feature>
<dbReference type="EMBL" id="JAADJZ010000015">
    <property type="protein sequence ID" value="KAF2869956.1"/>
    <property type="molecule type" value="Genomic_DNA"/>
</dbReference>
<sequence length="238" mass="26446">MSRERCGEFTRRAIHMLCSYLVYASSTSIRQKLPNNASCIHPLPLPSQTKQPPMGYNRNPERPTPPVVQRSLRAFQAPRTVNCSTQPARSRRNTRHSLPNSPSDRGFSLLSFARVAVQTTLPSGGRTTQRDHRRFPAGAHVPVTWKFSDRCAREYMTATTYVLFCRSPPRRPNGGVSACTESRLRLEGTGGCVDGVPRMRLRRGRNTIEPAIGKPVRPPVLNRGRSSVAVVVCLSGLI</sequence>
<gene>
    <name evidence="2" type="ORF">BDV95DRAFT_92522</name>
</gene>
<reference evidence="2 3" key="1">
    <citation type="submission" date="2020-01" db="EMBL/GenBank/DDBJ databases">
        <authorList>
            <consortium name="DOE Joint Genome Institute"/>
            <person name="Haridas S."/>
            <person name="Albert R."/>
            <person name="Binder M."/>
            <person name="Bloem J."/>
            <person name="Labutti K."/>
            <person name="Salamov A."/>
            <person name="Andreopoulos B."/>
            <person name="Baker S.E."/>
            <person name="Barry K."/>
            <person name="Bills G."/>
            <person name="Bluhm B.H."/>
            <person name="Cannon C."/>
            <person name="Castanera R."/>
            <person name="Culley D.E."/>
            <person name="Daum C."/>
            <person name="Ezra D."/>
            <person name="Gonzalez J.B."/>
            <person name="Henrissat B."/>
            <person name="Kuo A."/>
            <person name="Liang C."/>
            <person name="Lipzen A."/>
            <person name="Lutzoni F."/>
            <person name="Magnuson J."/>
            <person name="Mondo S."/>
            <person name="Nolan M."/>
            <person name="Ohm R."/>
            <person name="Pangilinan J."/>
            <person name="Park H.-J.H."/>
            <person name="Ramirez L."/>
            <person name="Alfaro M."/>
            <person name="Sun H."/>
            <person name="Tritt A."/>
            <person name="Yoshinaga Y."/>
            <person name="Zwiers L.-H.L."/>
            <person name="Turgeon B.G."/>
            <person name="Goodwin S.B."/>
            <person name="Spatafora J.W."/>
            <person name="Crous P.W."/>
            <person name="Grigoriev I.V."/>
        </authorList>
    </citation>
    <scope>NUCLEOTIDE SEQUENCE [LARGE SCALE GENOMIC DNA]</scope>
    <source>
        <strain evidence="2 3">CBS 611.86</strain>
    </source>
</reference>
<name>A0A7C8M6E8_9PLEO</name>
<proteinExistence type="predicted"/>
<protein>
    <submittedName>
        <fullName evidence="2">Uncharacterized protein</fullName>
    </submittedName>
</protein>
<keyword evidence="3" id="KW-1185">Reference proteome</keyword>
<dbReference type="Proteomes" id="UP000481861">
    <property type="component" value="Unassembled WGS sequence"/>
</dbReference>
<dbReference type="AlphaFoldDB" id="A0A7C8M6E8"/>
<accession>A0A7C8M6E8</accession>
<evidence type="ECO:0000256" key="1">
    <source>
        <dbReference type="SAM" id="MobiDB-lite"/>
    </source>
</evidence>
<comment type="caution">
    <text evidence="2">The sequence shown here is derived from an EMBL/GenBank/DDBJ whole genome shotgun (WGS) entry which is preliminary data.</text>
</comment>